<dbReference type="GO" id="GO:0003824">
    <property type="term" value="F:catalytic activity"/>
    <property type="evidence" value="ECO:0007669"/>
    <property type="project" value="UniProtKB-KW"/>
</dbReference>
<protein>
    <recommendedName>
        <fullName evidence="2">Integrase catalytic domain-containing protein</fullName>
    </recommendedName>
</protein>
<dbReference type="GO" id="GO:0015074">
    <property type="term" value="P:DNA integration"/>
    <property type="evidence" value="ECO:0007669"/>
    <property type="project" value="InterPro"/>
</dbReference>
<dbReference type="Pfam" id="PF17919">
    <property type="entry name" value="RT_RNaseH_2"/>
    <property type="match status" value="1"/>
</dbReference>
<keyword evidence="4" id="KW-1185">Reference proteome</keyword>
<dbReference type="Gene3D" id="3.30.420.10">
    <property type="entry name" value="Ribonuclease H-like superfamily/Ribonuclease H"/>
    <property type="match status" value="1"/>
</dbReference>
<dbReference type="OrthoDB" id="116078at2759"/>
<dbReference type="InterPro" id="IPR054465">
    <property type="entry name" value="Integrase_p58-like_C"/>
</dbReference>
<dbReference type="InterPro" id="IPR041577">
    <property type="entry name" value="RT_RNaseH_2"/>
</dbReference>
<dbReference type="EMBL" id="CAJPWZ010000186">
    <property type="protein sequence ID" value="CAG2187829.1"/>
    <property type="molecule type" value="Genomic_DNA"/>
</dbReference>
<reference evidence="3" key="1">
    <citation type="submission" date="2021-03" db="EMBL/GenBank/DDBJ databases">
        <authorList>
            <person name="Bekaert M."/>
        </authorList>
    </citation>
    <scope>NUCLEOTIDE SEQUENCE</scope>
</reference>
<dbReference type="Gene3D" id="1.10.340.70">
    <property type="match status" value="1"/>
</dbReference>
<dbReference type="Pfam" id="PF22938">
    <property type="entry name" value="Integrase_p58_C"/>
    <property type="match status" value="1"/>
</dbReference>
<dbReference type="PROSITE" id="PS50994">
    <property type="entry name" value="INTEGRASE"/>
    <property type="match status" value="1"/>
</dbReference>
<proteinExistence type="predicted"/>
<dbReference type="InterPro" id="IPR012337">
    <property type="entry name" value="RNaseH-like_sf"/>
</dbReference>
<dbReference type="CDD" id="cd09274">
    <property type="entry name" value="RNase_HI_RT_Ty3"/>
    <property type="match status" value="1"/>
</dbReference>
<evidence type="ECO:0000259" key="2">
    <source>
        <dbReference type="PROSITE" id="PS50994"/>
    </source>
</evidence>
<feature type="domain" description="Integrase catalytic" evidence="2">
    <location>
        <begin position="613"/>
        <end position="772"/>
    </location>
</feature>
<dbReference type="PANTHER" id="PTHR37984:SF5">
    <property type="entry name" value="PROTEIN NYNRIN-LIKE"/>
    <property type="match status" value="1"/>
</dbReference>
<dbReference type="InterPro" id="IPR050951">
    <property type="entry name" value="Retrovirus_Pol_polyprotein"/>
</dbReference>
<dbReference type="SUPFAM" id="SSF56672">
    <property type="entry name" value="DNA/RNA polymerases"/>
    <property type="match status" value="1"/>
</dbReference>
<name>A0A8S3PVW7_MYTED</name>
<dbReference type="FunFam" id="1.10.340.70:FF:000001">
    <property type="entry name" value="Retrovirus-related Pol polyprotein from transposon gypsy-like Protein"/>
    <property type="match status" value="1"/>
</dbReference>
<evidence type="ECO:0000313" key="3">
    <source>
        <dbReference type="EMBL" id="CAG2187829.1"/>
    </source>
</evidence>
<dbReference type="AlphaFoldDB" id="A0A8S3PVW7"/>
<accession>A0A8S3PVW7</accession>
<dbReference type="Pfam" id="PF00665">
    <property type="entry name" value="rve"/>
    <property type="match status" value="1"/>
</dbReference>
<comment type="caution">
    <text evidence="3">The sequence shown here is derived from an EMBL/GenBank/DDBJ whole genome shotgun (WGS) entry which is preliminary data.</text>
</comment>
<dbReference type="Gene3D" id="3.10.20.370">
    <property type="match status" value="1"/>
</dbReference>
<dbReference type="FunFam" id="3.10.20.370:FF:000001">
    <property type="entry name" value="Retrovirus-related Pol polyprotein from transposon 17.6-like protein"/>
    <property type="match status" value="1"/>
</dbReference>
<gene>
    <name evidence="3" type="ORF">MEDL_3283</name>
</gene>
<dbReference type="SUPFAM" id="SSF53098">
    <property type="entry name" value="Ribonuclease H-like"/>
    <property type="match status" value="1"/>
</dbReference>
<keyword evidence="1" id="KW-0511">Multifunctional enzyme</keyword>
<dbReference type="Proteomes" id="UP000683360">
    <property type="component" value="Unassembled WGS sequence"/>
</dbReference>
<dbReference type="Pfam" id="PF17921">
    <property type="entry name" value="Integrase_H2C2"/>
    <property type="match status" value="1"/>
</dbReference>
<sequence length="977" mass="111901">MGIAPSKLQRVKTTLSAADGSNIEILGKITLKFIMSSKVFEHEFIVAGIHEISGILVPTPELIDKNLSVLEPCKRLQKEGLFIARTLLSKPETKLCVNAINLSNKPIKLRRKTTLGVLEKVDYIKQWPEVNSIDKIESQVDLPKHLQPLIDKTSSKLTEAQKNEVKGLVLEYRDIFTGPDGKLGRTDLVQHTIDTGDAKPIKIPPRRVPMFQKEIIETEIQKMLDEDIIQPSNSPWSSPILLVAKKTDPSDPSGKLAWRFCLDYRSINSVTKKDAYPLPRIDTSLDTLGDKCSHAFEKLKQKLISSPILAYPNMEGKFVLDTDACDNGIGAVLSQIQNGEEKVIAYASKTLNNAQRKYCTTYKELLAIVSFVKHFRHYLWGRPFKVRTDHASLIWLKNFKDPEGILARWITILETFDYALEHRKGSLHSNADGLSRRPHRKCVRTDCPDCTNESLLVSNILREDAKSSFFVTPLMATQENMEDPHASVQDLDISEETENSQNENLFCNWVLWSQWESIEIRNGLLFYQFHSEIGEEKLVLVAPKEMRDKIFSELHEKRTAGHMGRDKTLDSIRRRFYWPGMSSDIACWVKQCNLCARCKRGPGIGKAPLQQSLVGSPFDRIGIDIVGPCPITQDGNEYMIVVQDYFTKWTEVYPVVRHNALTVADKLATQFFCRFGLPSQIHSDQGREFESDLFANLCSLFGIEKTRTCPYRPQSDGLVERMNRTLKQMLSIFANLNRNDWDDHIPYLLMAFRATIQDSIGVSPHKMMFGRDMQCPIDIIAGVPTQNKSETCPVQYIEWLKYTLDLTYSFANENLKKAANRQKKHYDRGVKPRSFSEGDFAWRWYPPRANIKFGLGWIGPYLIKRKITSVTYQIQRDPKSKDIVVHVDHLKPYNGREIPEIWQVQDEQVENEPVYDDTQTLDFLPDDFEVEEINEIGNPILDNSFNEREFTVEPVTPPRRTRCGRTVHKPLKYSPSL</sequence>
<evidence type="ECO:0000313" key="4">
    <source>
        <dbReference type="Proteomes" id="UP000683360"/>
    </source>
</evidence>
<dbReference type="Gene3D" id="3.10.10.10">
    <property type="entry name" value="HIV Type 1 Reverse Transcriptase, subunit A, domain 1"/>
    <property type="match status" value="1"/>
</dbReference>
<dbReference type="InterPro" id="IPR036397">
    <property type="entry name" value="RNaseH_sf"/>
</dbReference>
<dbReference type="FunFam" id="3.30.420.10:FF:000032">
    <property type="entry name" value="Retrovirus-related Pol polyprotein from transposon 297-like Protein"/>
    <property type="match status" value="1"/>
</dbReference>
<evidence type="ECO:0000256" key="1">
    <source>
        <dbReference type="ARBA" id="ARBA00023268"/>
    </source>
</evidence>
<dbReference type="InterPro" id="IPR043502">
    <property type="entry name" value="DNA/RNA_pol_sf"/>
</dbReference>
<dbReference type="GO" id="GO:0003676">
    <property type="term" value="F:nucleic acid binding"/>
    <property type="evidence" value="ECO:0007669"/>
    <property type="project" value="InterPro"/>
</dbReference>
<dbReference type="InterPro" id="IPR001584">
    <property type="entry name" value="Integrase_cat-core"/>
</dbReference>
<dbReference type="InterPro" id="IPR041588">
    <property type="entry name" value="Integrase_H2C2"/>
</dbReference>
<organism evidence="3 4">
    <name type="scientific">Mytilus edulis</name>
    <name type="common">Blue mussel</name>
    <dbReference type="NCBI Taxonomy" id="6550"/>
    <lineage>
        <taxon>Eukaryota</taxon>
        <taxon>Metazoa</taxon>
        <taxon>Spiralia</taxon>
        <taxon>Lophotrochozoa</taxon>
        <taxon>Mollusca</taxon>
        <taxon>Bivalvia</taxon>
        <taxon>Autobranchia</taxon>
        <taxon>Pteriomorphia</taxon>
        <taxon>Mytilida</taxon>
        <taxon>Mytiloidea</taxon>
        <taxon>Mytilidae</taxon>
        <taxon>Mytilinae</taxon>
        <taxon>Mytilus</taxon>
    </lineage>
</organism>
<dbReference type="PANTHER" id="PTHR37984">
    <property type="entry name" value="PROTEIN CBG26694"/>
    <property type="match status" value="1"/>
</dbReference>